<keyword evidence="2" id="KW-1185">Reference proteome</keyword>
<evidence type="ECO:0000313" key="2">
    <source>
        <dbReference type="Proteomes" id="UP001164250"/>
    </source>
</evidence>
<proteinExistence type="predicted"/>
<evidence type="ECO:0000313" key="1">
    <source>
        <dbReference type="EMBL" id="KAJ0098368.1"/>
    </source>
</evidence>
<name>A0ACC1BHE7_9ROSI</name>
<reference evidence="2" key="1">
    <citation type="journal article" date="2023" name="G3 (Bethesda)">
        <title>Genome assembly and association tests identify interacting loci associated with vigor, precocity, and sex in interspecific pistachio rootstocks.</title>
        <authorList>
            <person name="Palmer W."/>
            <person name="Jacygrad E."/>
            <person name="Sagayaradj S."/>
            <person name="Cavanaugh K."/>
            <person name="Han R."/>
            <person name="Bertier L."/>
            <person name="Beede B."/>
            <person name="Kafkas S."/>
            <person name="Golino D."/>
            <person name="Preece J."/>
            <person name="Michelmore R."/>
        </authorList>
    </citation>
    <scope>NUCLEOTIDE SEQUENCE [LARGE SCALE GENOMIC DNA]</scope>
</reference>
<dbReference type="EMBL" id="CM047900">
    <property type="protein sequence ID" value="KAJ0098368.1"/>
    <property type="molecule type" value="Genomic_DNA"/>
</dbReference>
<organism evidence="1 2">
    <name type="scientific">Pistacia atlantica</name>
    <dbReference type="NCBI Taxonomy" id="434234"/>
    <lineage>
        <taxon>Eukaryota</taxon>
        <taxon>Viridiplantae</taxon>
        <taxon>Streptophyta</taxon>
        <taxon>Embryophyta</taxon>
        <taxon>Tracheophyta</taxon>
        <taxon>Spermatophyta</taxon>
        <taxon>Magnoliopsida</taxon>
        <taxon>eudicotyledons</taxon>
        <taxon>Gunneridae</taxon>
        <taxon>Pentapetalae</taxon>
        <taxon>rosids</taxon>
        <taxon>malvids</taxon>
        <taxon>Sapindales</taxon>
        <taxon>Anacardiaceae</taxon>
        <taxon>Pistacia</taxon>
    </lineage>
</organism>
<protein>
    <submittedName>
        <fullName evidence="1">Uncharacterized protein</fullName>
    </submittedName>
</protein>
<comment type="caution">
    <text evidence="1">The sequence shown here is derived from an EMBL/GenBank/DDBJ whole genome shotgun (WGS) entry which is preliminary data.</text>
</comment>
<sequence length="463" mass="53054">MDFEEYRQGSRRGRDGIWSYICRFSTYLFSSISSLVYQGYELLCECKKRALSVFFVMLEIITLVLDVCGQNRWSTLLGAFLLSVLGFVMTSLTCMLERQGVYAEKQLGVVDISFSAVQLIDTFLPVLGIKMNNNYYTAHVLLLVFAIINAVFAFIKDDNSISSLSLTSEYENELKVNKNELQVIQNELQVNENELLSNQNEHKVNKNELQVNENELLSNHNELKVNKNELQVNENEQQANENELLSNQNELQVNENELQVNENELLSNQNELKVNKNELQVNENEQQANENELLSNQNELQVNENELLSNQNELQVNENELLSNQNELQVNENELLSNQHELKVNENELLSNQHELKVNENELLSNKNELQVNENDLQGNENELQLMEPPVTTAFLKLALHCEGCIVKIKNTLKKTKGVFSVKVDMQEELVTVTGTMDAKALAETLKKRLKRPVEIVPPKKAF</sequence>
<gene>
    <name evidence="1" type="ORF">Patl1_22201</name>
</gene>
<dbReference type="Proteomes" id="UP001164250">
    <property type="component" value="Chromosome 4"/>
</dbReference>
<accession>A0ACC1BHE7</accession>